<keyword evidence="2" id="KW-0808">Transferase</keyword>
<gene>
    <name evidence="2" type="ORF">LR394_11710</name>
</gene>
<keyword evidence="2" id="KW-0328">Glycosyltransferase</keyword>
<proteinExistence type="predicted"/>
<organism evidence="2 3">
    <name type="scientific">Kineosporia babensis</name>
    <dbReference type="NCBI Taxonomy" id="499548"/>
    <lineage>
        <taxon>Bacteria</taxon>
        <taxon>Bacillati</taxon>
        <taxon>Actinomycetota</taxon>
        <taxon>Actinomycetes</taxon>
        <taxon>Kineosporiales</taxon>
        <taxon>Kineosporiaceae</taxon>
        <taxon>Kineosporia</taxon>
    </lineage>
</organism>
<feature type="region of interest" description="Disordered" evidence="1">
    <location>
        <begin position="278"/>
        <end position="310"/>
    </location>
</feature>
<dbReference type="PANTHER" id="PTHR43463:SF1">
    <property type="entry name" value="NICOTINATE-NUCLEOTIDE--DIMETHYLBENZIMIDAZOLE PHOSPHORIBOSYLTRANSFERASE"/>
    <property type="match status" value="1"/>
</dbReference>
<comment type="caution">
    <text evidence="2">The sequence shown here is derived from an EMBL/GenBank/DDBJ whole genome shotgun (WGS) entry which is preliminary data.</text>
</comment>
<dbReference type="EMBL" id="JAJOMB010000005">
    <property type="protein sequence ID" value="MCD5311570.1"/>
    <property type="molecule type" value="Genomic_DNA"/>
</dbReference>
<sequence>MQEDELTRIAALITTPDGSSGGLRARPRNSVPSPGGDRLDEVARWWAEVVGKQLPQRVEHFWLPHTGVAGPVRSEVVLHRFTAPQSAPDALDWGIATADDAVDDGTDLILFSVPMPEDDVTWQVAAAQVLGLDAVEAAGWPVPGQTDHEWIARVARIRDGIKVVRGNRKDPFKLLHLLENRELLAGTGLLLQAAARRTPAVLDGPVAVTCGLLAARLAPASRSWWMAADSGRAVLTRRMLEELRLTALTDLGLDEGDGTAARFTLQLLETAVLRAQERGEAAGAENEDAPAEESAGADDEGSGDGGPAGGLSDAAGLGAAGLGAAGLGAAGLGAAGLGAAGLGAAGLEASGAEAAAVDAAVAGMPGSDFAAPLLDGLTTGADESGSTPADPADRQEDSPNAEPDSDSNEQR</sequence>
<keyword evidence="3" id="KW-1185">Reference proteome</keyword>
<dbReference type="InterPro" id="IPR036087">
    <property type="entry name" value="Nict_dMeBzImd_PRibTrfase_sf"/>
</dbReference>
<feature type="region of interest" description="Disordered" evidence="1">
    <location>
        <begin position="15"/>
        <end position="37"/>
    </location>
</feature>
<feature type="compositionally biased region" description="Acidic residues" evidence="1">
    <location>
        <begin position="285"/>
        <end position="302"/>
    </location>
</feature>
<dbReference type="AlphaFoldDB" id="A0A9X1NCG9"/>
<dbReference type="Pfam" id="PF02277">
    <property type="entry name" value="DBI_PRT"/>
    <property type="match status" value="1"/>
</dbReference>
<reference evidence="2" key="1">
    <citation type="submission" date="2021-11" db="EMBL/GenBank/DDBJ databases">
        <title>Streptomyces corallinus and Kineosporia corallina sp. nov., two new coral-derived marine actinobacteria.</title>
        <authorList>
            <person name="Buangrab K."/>
            <person name="Sutthacheep M."/>
            <person name="Yeemin T."/>
            <person name="Harunari E."/>
            <person name="Igarashi Y."/>
            <person name="Sripreechasak P."/>
            <person name="Kanchanasin P."/>
            <person name="Tanasupawat S."/>
            <person name="Phongsopitanun W."/>
        </authorList>
    </citation>
    <scope>NUCLEOTIDE SEQUENCE</scope>
    <source>
        <strain evidence="2">JCM 31032</strain>
    </source>
</reference>
<dbReference type="SUPFAM" id="SSF52733">
    <property type="entry name" value="Nicotinate mononucleotide:5,6-dimethylbenzimidazole phosphoribosyltransferase (CobT)"/>
    <property type="match status" value="1"/>
</dbReference>
<name>A0A9X1NCG9_9ACTN</name>
<dbReference type="PANTHER" id="PTHR43463">
    <property type="entry name" value="NICOTINATE-NUCLEOTIDE--DIMETHYLBENZIMIDAZOLE PHOSPHORIBOSYLTRANSFERASE"/>
    <property type="match status" value="1"/>
</dbReference>
<evidence type="ECO:0000313" key="3">
    <source>
        <dbReference type="Proteomes" id="UP001138997"/>
    </source>
</evidence>
<accession>A0A9X1NCG9</accession>
<protein>
    <submittedName>
        <fullName evidence="2">Nicotinate-nucleotide--dimethylbenzimidazole phosphoribosyltransferase</fullName>
    </submittedName>
</protein>
<dbReference type="Gene3D" id="3.40.50.10210">
    <property type="match status" value="1"/>
</dbReference>
<dbReference type="InterPro" id="IPR003200">
    <property type="entry name" value="Nict_dMeBzImd_PRibTrfase"/>
</dbReference>
<dbReference type="Proteomes" id="UP001138997">
    <property type="component" value="Unassembled WGS sequence"/>
</dbReference>
<evidence type="ECO:0000313" key="2">
    <source>
        <dbReference type="EMBL" id="MCD5311570.1"/>
    </source>
</evidence>
<feature type="region of interest" description="Disordered" evidence="1">
    <location>
        <begin position="365"/>
        <end position="411"/>
    </location>
</feature>
<evidence type="ECO:0000256" key="1">
    <source>
        <dbReference type="SAM" id="MobiDB-lite"/>
    </source>
</evidence>
<dbReference type="GO" id="GO:0008939">
    <property type="term" value="F:nicotinate-nucleotide-dimethylbenzimidazole phosphoribosyltransferase activity"/>
    <property type="evidence" value="ECO:0007669"/>
    <property type="project" value="InterPro"/>
</dbReference>
<dbReference type="RefSeq" id="WP_231440892.1">
    <property type="nucleotide sequence ID" value="NZ_JAJOMB010000005.1"/>
</dbReference>